<comment type="caution">
    <text evidence="10">The sequence shown here is derived from an EMBL/GenBank/DDBJ whole genome shotgun (WGS) entry which is preliminary data.</text>
</comment>
<dbReference type="SMART" id="SM00448">
    <property type="entry name" value="REC"/>
    <property type="match status" value="1"/>
</dbReference>
<evidence type="ECO:0000256" key="3">
    <source>
        <dbReference type="ARBA" id="ARBA00023015"/>
    </source>
</evidence>
<dbReference type="Gene3D" id="3.40.50.2300">
    <property type="match status" value="1"/>
</dbReference>
<evidence type="ECO:0000256" key="4">
    <source>
        <dbReference type="ARBA" id="ARBA00023125"/>
    </source>
</evidence>
<evidence type="ECO:0000313" key="11">
    <source>
        <dbReference type="Proteomes" id="UP001493487"/>
    </source>
</evidence>
<evidence type="ECO:0000256" key="7">
    <source>
        <dbReference type="PROSITE-ProRule" id="PRU01091"/>
    </source>
</evidence>
<evidence type="ECO:0000259" key="9">
    <source>
        <dbReference type="PROSITE" id="PS51755"/>
    </source>
</evidence>
<gene>
    <name evidence="10" type="ORF">QJS35_26865</name>
</gene>
<organism evidence="10 11">
    <name type="scientific">Cohnella silvisoli</name>
    <dbReference type="NCBI Taxonomy" id="2873699"/>
    <lineage>
        <taxon>Bacteria</taxon>
        <taxon>Bacillati</taxon>
        <taxon>Bacillota</taxon>
        <taxon>Bacilli</taxon>
        <taxon>Bacillales</taxon>
        <taxon>Paenibacillaceae</taxon>
        <taxon>Cohnella</taxon>
    </lineage>
</organism>
<dbReference type="Gene3D" id="6.10.250.690">
    <property type="match status" value="1"/>
</dbReference>
<dbReference type="PROSITE" id="PS50110">
    <property type="entry name" value="RESPONSE_REGULATORY"/>
    <property type="match status" value="1"/>
</dbReference>
<feature type="DNA-binding region" description="OmpR/PhoB-type" evidence="7">
    <location>
        <begin position="134"/>
        <end position="230"/>
    </location>
</feature>
<evidence type="ECO:0000256" key="2">
    <source>
        <dbReference type="ARBA" id="ARBA00023012"/>
    </source>
</evidence>
<dbReference type="EMBL" id="JASKHM010000018">
    <property type="protein sequence ID" value="MEQ4486007.1"/>
    <property type="molecule type" value="Genomic_DNA"/>
</dbReference>
<evidence type="ECO:0000256" key="1">
    <source>
        <dbReference type="ARBA" id="ARBA00022553"/>
    </source>
</evidence>
<dbReference type="InterPro" id="IPR016032">
    <property type="entry name" value="Sig_transdc_resp-reg_C-effctor"/>
</dbReference>
<dbReference type="SMART" id="SM00862">
    <property type="entry name" value="Trans_reg_C"/>
    <property type="match status" value="1"/>
</dbReference>
<protein>
    <submittedName>
        <fullName evidence="10">Response regulator transcription factor</fullName>
    </submittedName>
</protein>
<proteinExistence type="predicted"/>
<accession>A0ABV1L2L4</accession>
<dbReference type="SUPFAM" id="SSF46894">
    <property type="entry name" value="C-terminal effector domain of the bipartite response regulators"/>
    <property type="match status" value="1"/>
</dbReference>
<dbReference type="Gene3D" id="1.10.10.10">
    <property type="entry name" value="Winged helix-like DNA-binding domain superfamily/Winged helix DNA-binding domain"/>
    <property type="match status" value="1"/>
</dbReference>
<dbReference type="PANTHER" id="PTHR48111:SF73">
    <property type="entry name" value="ALKALINE PHOSPHATASE SYNTHESIS TRANSCRIPTIONAL REGULATORY PROTEIN PHOP"/>
    <property type="match status" value="1"/>
</dbReference>
<feature type="modified residue" description="4-aspartylphosphate" evidence="6">
    <location>
        <position position="56"/>
    </location>
</feature>
<dbReference type="SUPFAM" id="SSF52172">
    <property type="entry name" value="CheY-like"/>
    <property type="match status" value="1"/>
</dbReference>
<dbReference type="Proteomes" id="UP001493487">
    <property type="component" value="Unassembled WGS sequence"/>
</dbReference>
<evidence type="ECO:0000256" key="6">
    <source>
        <dbReference type="PROSITE-ProRule" id="PRU00169"/>
    </source>
</evidence>
<evidence type="ECO:0000256" key="5">
    <source>
        <dbReference type="ARBA" id="ARBA00023163"/>
    </source>
</evidence>
<keyword evidence="2" id="KW-0902">Two-component regulatory system</keyword>
<keyword evidence="1 6" id="KW-0597">Phosphoprotein</keyword>
<evidence type="ECO:0000259" key="8">
    <source>
        <dbReference type="PROSITE" id="PS50110"/>
    </source>
</evidence>
<evidence type="ECO:0000313" key="10">
    <source>
        <dbReference type="EMBL" id="MEQ4486007.1"/>
    </source>
</evidence>
<dbReference type="RefSeq" id="WP_309244794.1">
    <property type="nucleotide sequence ID" value="NZ_JAIOAP010000017.1"/>
</dbReference>
<dbReference type="Pfam" id="PF00486">
    <property type="entry name" value="Trans_reg_C"/>
    <property type="match status" value="1"/>
</dbReference>
<dbReference type="CDD" id="cd00383">
    <property type="entry name" value="trans_reg_C"/>
    <property type="match status" value="1"/>
</dbReference>
<reference evidence="10 11" key="1">
    <citation type="journal article" date="2023" name="Genome Announc.">
        <title>Pan-Genome Analyses of the Genus Cohnella and Proposal of the Novel Species Cohnella silvisoli sp. nov., Isolated from Forest Soil.</title>
        <authorList>
            <person name="Wang C."/>
            <person name="Mao L."/>
            <person name="Bao G."/>
            <person name="Zhu H."/>
        </authorList>
    </citation>
    <scope>NUCLEOTIDE SEQUENCE [LARGE SCALE GENOMIC DNA]</scope>
    <source>
        <strain evidence="10 11">NL03-T5-1</strain>
    </source>
</reference>
<dbReference type="InterPro" id="IPR001867">
    <property type="entry name" value="OmpR/PhoB-type_DNA-bd"/>
</dbReference>
<feature type="domain" description="OmpR/PhoB-type" evidence="9">
    <location>
        <begin position="134"/>
        <end position="230"/>
    </location>
</feature>
<sequence>MDQTKTILIVDDETKMRKLLIDFFTHEGGYRLLKASNGQEALDLFAQNDVDLIILDIMMPYVDGLTVCQSVRSRSNAMIVLLTAKSEENDKLIGYELGADDYITKPFSLKVLSAKIRALFKRQEIYTETDPSSEGWISAGGLEMNELSHEVRIDGSRTELAPKEFELLLYLYKHRNIALTREKILDQIWGFDYEGDVRTVDTHIKRLRQKLRDQAGHIATVIGYGYKFQVKL</sequence>
<dbReference type="InterPro" id="IPR001789">
    <property type="entry name" value="Sig_transdc_resp-reg_receiver"/>
</dbReference>
<keyword evidence="4 7" id="KW-0238">DNA-binding</keyword>
<dbReference type="PANTHER" id="PTHR48111">
    <property type="entry name" value="REGULATOR OF RPOS"/>
    <property type="match status" value="1"/>
</dbReference>
<dbReference type="InterPro" id="IPR039420">
    <property type="entry name" value="WalR-like"/>
</dbReference>
<dbReference type="InterPro" id="IPR036388">
    <property type="entry name" value="WH-like_DNA-bd_sf"/>
</dbReference>
<name>A0ABV1L2L4_9BACL</name>
<dbReference type="InterPro" id="IPR011006">
    <property type="entry name" value="CheY-like_superfamily"/>
</dbReference>
<keyword evidence="3" id="KW-0805">Transcription regulation</keyword>
<keyword evidence="11" id="KW-1185">Reference proteome</keyword>
<dbReference type="PROSITE" id="PS51755">
    <property type="entry name" value="OMPR_PHOB"/>
    <property type="match status" value="1"/>
</dbReference>
<keyword evidence="5" id="KW-0804">Transcription</keyword>
<dbReference type="Pfam" id="PF00072">
    <property type="entry name" value="Response_reg"/>
    <property type="match status" value="1"/>
</dbReference>
<feature type="domain" description="Response regulatory" evidence="8">
    <location>
        <begin position="6"/>
        <end position="120"/>
    </location>
</feature>
<dbReference type="CDD" id="cd17574">
    <property type="entry name" value="REC_OmpR"/>
    <property type="match status" value="1"/>
</dbReference>